<dbReference type="Proteomes" id="UP000233782">
    <property type="component" value="Unassembled WGS sequence"/>
</dbReference>
<dbReference type="PANTHER" id="PTHR43798:SF33">
    <property type="entry name" value="HYDROLASE, PUTATIVE (AFU_ORTHOLOGUE AFUA_2G14860)-RELATED"/>
    <property type="match status" value="1"/>
</dbReference>
<accession>A0A2N3UD32</accession>
<keyword evidence="3" id="KW-1185">Reference proteome</keyword>
<evidence type="ECO:0000313" key="2">
    <source>
        <dbReference type="EMBL" id="PKV67299.1"/>
    </source>
</evidence>
<dbReference type="Pfam" id="PF00561">
    <property type="entry name" value="Abhydrolase_1"/>
    <property type="match status" value="1"/>
</dbReference>
<dbReference type="InterPro" id="IPR050266">
    <property type="entry name" value="AB_hydrolase_sf"/>
</dbReference>
<organism evidence="2 3">
    <name type="scientific">Pontibacter ramchanderi</name>
    <dbReference type="NCBI Taxonomy" id="1179743"/>
    <lineage>
        <taxon>Bacteria</taxon>
        <taxon>Pseudomonadati</taxon>
        <taxon>Bacteroidota</taxon>
        <taxon>Cytophagia</taxon>
        <taxon>Cytophagales</taxon>
        <taxon>Hymenobacteraceae</taxon>
        <taxon>Pontibacter</taxon>
    </lineage>
</organism>
<evidence type="ECO:0000313" key="3">
    <source>
        <dbReference type="Proteomes" id="UP000233782"/>
    </source>
</evidence>
<feature type="domain" description="AB hydrolase-1" evidence="1">
    <location>
        <begin position="4"/>
        <end position="148"/>
    </location>
</feature>
<dbReference type="SUPFAM" id="SSF53474">
    <property type="entry name" value="alpha/beta-Hydrolases"/>
    <property type="match status" value="1"/>
</dbReference>
<dbReference type="InterPro" id="IPR000073">
    <property type="entry name" value="AB_hydrolase_1"/>
</dbReference>
<gene>
    <name evidence="2" type="ORF">BD749_2441</name>
</gene>
<dbReference type="RefSeq" id="WP_101444552.1">
    <property type="nucleotide sequence ID" value="NZ_PJMU01000002.1"/>
</dbReference>
<dbReference type="OrthoDB" id="9791779at2"/>
<proteinExistence type="predicted"/>
<dbReference type="InterPro" id="IPR029058">
    <property type="entry name" value="AB_hydrolase_fold"/>
</dbReference>
<evidence type="ECO:0000259" key="1">
    <source>
        <dbReference type="Pfam" id="PF00561"/>
    </source>
</evidence>
<protein>
    <submittedName>
        <fullName evidence="2">Pimeloyl-ACP methyl ester carboxylesterase</fullName>
    </submittedName>
</protein>
<comment type="caution">
    <text evidence="2">The sequence shown here is derived from an EMBL/GenBank/DDBJ whole genome shotgun (WGS) entry which is preliminary data.</text>
</comment>
<dbReference type="PRINTS" id="PR00111">
    <property type="entry name" value="ABHYDROLASE"/>
</dbReference>
<reference evidence="2 3" key="1">
    <citation type="submission" date="2017-12" db="EMBL/GenBank/DDBJ databases">
        <title>Genomic Encyclopedia of Type Strains, Phase III (KMG-III): the genomes of soil and plant-associated and newly described type strains.</title>
        <authorList>
            <person name="Whitman W."/>
        </authorList>
    </citation>
    <scope>NUCLEOTIDE SEQUENCE [LARGE SCALE GENOMIC DNA]</scope>
    <source>
        <strain evidence="2 3">LP43</strain>
    </source>
</reference>
<name>A0A2N3UD32_9BACT</name>
<dbReference type="GO" id="GO:0016020">
    <property type="term" value="C:membrane"/>
    <property type="evidence" value="ECO:0007669"/>
    <property type="project" value="TreeGrafter"/>
</dbReference>
<dbReference type="PANTHER" id="PTHR43798">
    <property type="entry name" value="MONOACYLGLYCEROL LIPASE"/>
    <property type="match status" value="1"/>
</dbReference>
<sequence>MSDLLLLHGALGAASTLDPLQQLLKPDFRVHTLNFRGHGGSTIPQEPFRIEHFAEDVLRYLDHHQLQQVDLFGYSMGGYVALYLALQHPDRVGRIFTLATKFAWSPETAAKEAKMLQPEKVAEKVPAFAAALAKRHQPADWQEVMRHTASMMQHLGNHPLLTEDTLPGIQTTVRISVGDRDNMVGLQETAWAFQHLPNASLQVFPNTHHPLEKVNLNQLQHELRQFFGKVTV</sequence>
<dbReference type="EMBL" id="PJMU01000002">
    <property type="protein sequence ID" value="PKV67299.1"/>
    <property type="molecule type" value="Genomic_DNA"/>
</dbReference>
<dbReference type="Gene3D" id="3.40.50.1820">
    <property type="entry name" value="alpha/beta hydrolase"/>
    <property type="match status" value="1"/>
</dbReference>
<dbReference type="AlphaFoldDB" id="A0A2N3UD32"/>